<evidence type="ECO:0000256" key="5">
    <source>
        <dbReference type="ARBA" id="ARBA00022801"/>
    </source>
</evidence>
<dbReference type="PATRIC" id="fig|1127696.3.peg.1648"/>
<comment type="similarity">
    <text evidence="12">Belongs to the peptidase M20C family.</text>
</comment>
<protein>
    <recommendedName>
        <fullName evidence="13">Cytosol non-specific dipeptidase</fullName>
        <ecNumber evidence="10">3.4.13.18</ecNumber>
    </recommendedName>
    <alternativeName>
        <fullName evidence="16">Aminoacyl-histidine dipeptidase</fullName>
    </alternativeName>
    <alternativeName>
        <fullName evidence="15">Beta-alanyl-histidine dipeptidase</fullName>
    </alternativeName>
    <alternativeName>
        <fullName evidence="14">Carnosinase</fullName>
    </alternativeName>
    <alternativeName>
        <fullName evidence="11">Peptidase D</fullName>
    </alternativeName>
    <alternativeName>
        <fullName evidence="17">Xaa-His dipeptidase</fullName>
    </alternativeName>
</protein>
<evidence type="ECO:0000256" key="9">
    <source>
        <dbReference type="ARBA" id="ARBA00036421"/>
    </source>
</evidence>
<evidence type="ECO:0000256" key="14">
    <source>
        <dbReference type="ARBA" id="ARBA00075285"/>
    </source>
</evidence>
<evidence type="ECO:0000259" key="18">
    <source>
        <dbReference type="Pfam" id="PF07687"/>
    </source>
</evidence>
<comment type="caution">
    <text evidence="19">The sequence shown here is derived from an EMBL/GenBank/DDBJ whole genome shotgun (WGS) entry which is preliminary data.</text>
</comment>
<dbReference type="PIRSF" id="PIRSF016599">
    <property type="entry name" value="Xaa-His_dipept"/>
    <property type="match status" value="1"/>
</dbReference>
<dbReference type="GO" id="GO:0070573">
    <property type="term" value="F:metallodipeptidase activity"/>
    <property type="evidence" value="ECO:0007669"/>
    <property type="project" value="TreeGrafter"/>
</dbReference>
<dbReference type="FunFam" id="3.40.630.10:FF:000015">
    <property type="entry name" value="Aminoacyl-histidine dipeptidase PepD"/>
    <property type="match status" value="1"/>
</dbReference>
<dbReference type="GO" id="GO:0005829">
    <property type="term" value="C:cytosol"/>
    <property type="evidence" value="ECO:0007669"/>
    <property type="project" value="TreeGrafter"/>
</dbReference>
<evidence type="ECO:0000256" key="4">
    <source>
        <dbReference type="ARBA" id="ARBA00022723"/>
    </source>
</evidence>
<evidence type="ECO:0000256" key="13">
    <source>
        <dbReference type="ARBA" id="ARBA00071271"/>
    </source>
</evidence>
<dbReference type="PANTHER" id="PTHR43501:SF1">
    <property type="entry name" value="CYTOSOL NON-SPECIFIC DIPEPTIDASE"/>
    <property type="match status" value="1"/>
</dbReference>
<comment type="catalytic activity">
    <reaction evidence="9">
        <text>Hydrolysis of dipeptides, preferentially hydrophobic dipeptides including prolyl amino acids.</text>
        <dbReference type="EC" id="3.4.13.18"/>
    </reaction>
</comment>
<sequence>MEITELSPKIVWKYFHEITQVPRPSKKEGKIIAYLEKFAKEHNIAYKKDHVGNIVMTKPATPGYEDRVKVILQSHVDMVCEKNADTKHDFDNDPIRTIVDGEWLHADGTTLGADNGIGCAAQLAILASNDIPHGPLEALFTIDEETGMTGAMELKPGFLEGKILINLDSEDEGELFIGCAGGMGIIAEFKYNAVDAPKDLVWLRASVAGLKGGHSGGEIHCGLGNANKILTRFLYALDKSTTWSLAEISGGNLHNAIPREAHAVFGVKAADKAKVEALIKQLDADVRNEQKAVDPNVRVSLGEATAPSKVIDEKTKHALVRALYACPHGVLGMSHEIADLVETSNNLASIKQRDGVILVETSQRSSTTSLRNSASEMVSSVFELAGASVSVRDPYPGWKPNPDSAILKASADSYRKLFGKEPAVKAIHAGLECGLILDVYPDLDMVSFGPTLRDVHSPAERIEIKTVDLWWKHLLEVLKEIPSAKK</sequence>
<dbReference type="InterPro" id="IPR036264">
    <property type="entry name" value="Bact_exopeptidase_dim_dom"/>
</dbReference>
<keyword evidence="6" id="KW-0862">Zinc</keyword>
<dbReference type="InterPro" id="IPR002933">
    <property type="entry name" value="Peptidase_M20"/>
</dbReference>
<dbReference type="Proteomes" id="UP000010408">
    <property type="component" value="Unassembled WGS sequence"/>
</dbReference>
<organism evidence="19 20">
    <name type="scientific">Porphyromonas catoniae F0037</name>
    <dbReference type="NCBI Taxonomy" id="1127696"/>
    <lineage>
        <taxon>Bacteria</taxon>
        <taxon>Pseudomonadati</taxon>
        <taxon>Bacteroidota</taxon>
        <taxon>Bacteroidia</taxon>
        <taxon>Bacteroidales</taxon>
        <taxon>Porphyromonadaceae</taxon>
        <taxon>Porphyromonas</taxon>
    </lineage>
</organism>
<keyword evidence="8" id="KW-0170">Cobalt</keyword>
<evidence type="ECO:0000256" key="10">
    <source>
        <dbReference type="ARBA" id="ARBA00038976"/>
    </source>
</evidence>
<name>L1N9A3_9PORP</name>
<evidence type="ECO:0000256" key="16">
    <source>
        <dbReference type="ARBA" id="ARBA00077688"/>
    </source>
</evidence>
<keyword evidence="4" id="KW-0479">Metal-binding</keyword>
<dbReference type="InterPro" id="IPR011650">
    <property type="entry name" value="Peptidase_M20_dimer"/>
</dbReference>
<feature type="domain" description="Peptidase M20 dimerisation" evidence="18">
    <location>
        <begin position="209"/>
        <end position="292"/>
    </location>
</feature>
<evidence type="ECO:0000313" key="19">
    <source>
        <dbReference type="EMBL" id="EKX99905.1"/>
    </source>
</evidence>
<dbReference type="AlphaFoldDB" id="L1N9A3"/>
<dbReference type="PRINTS" id="PR00934">
    <property type="entry name" value="XHISDIPTASE"/>
</dbReference>
<dbReference type="GO" id="GO:0046872">
    <property type="term" value="F:metal ion binding"/>
    <property type="evidence" value="ECO:0007669"/>
    <property type="project" value="UniProtKB-KW"/>
</dbReference>
<dbReference type="eggNOG" id="COG2195">
    <property type="taxonomic scope" value="Bacteria"/>
</dbReference>
<evidence type="ECO:0000256" key="2">
    <source>
        <dbReference type="ARBA" id="ARBA00001947"/>
    </source>
</evidence>
<dbReference type="SUPFAM" id="SSF55031">
    <property type="entry name" value="Bacterial exopeptidase dimerisation domain"/>
    <property type="match status" value="1"/>
</dbReference>
<keyword evidence="3" id="KW-0645">Protease</keyword>
<gene>
    <name evidence="19" type="ORF">HMPREF9134_01814</name>
</gene>
<evidence type="ECO:0000256" key="17">
    <source>
        <dbReference type="ARBA" id="ARBA00078074"/>
    </source>
</evidence>
<evidence type="ECO:0000256" key="3">
    <source>
        <dbReference type="ARBA" id="ARBA00022670"/>
    </source>
</evidence>
<dbReference type="InterPro" id="IPR001160">
    <property type="entry name" value="Peptidase_M20C"/>
</dbReference>
<reference evidence="19 20" key="1">
    <citation type="submission" date="2012-05" db="EMBL/GenBank/DDBJ databases">
        <authorList>
            <person name="Weinstock G."/>
            <person name="Sodergren E."/>
            <person name="Lobos E.A."/>
            <person name="Fulton L."/>
            <person name="Fulton R."/>
            <person name="Courtney L."/>
            <person name="Fronick C."/>
            <person name="O'Laughlin M."/>
            <person name="Godfrey J."/>
            <person name="Wilson R.M."/>
            <person name="Miner T."/>
            <person name="Farmer C."/>
            <person name="Delehaunty K."/>
            <person name="Cordes M."/>
            <person name="Minx P."/>
            <person name="Tomlinson C."/>
            <person name="Chen J."/>
            <person name="Wollam A."/>
            <person name="Pepin K.H."/>
            <person name="Bhonagiri V."/>
            <person name="Zhang X."/>
            <person name="Suruliraj S."/>
            <person name="Warren W."/>
            <person name="Mitreva M."/>
            <person name="Mardis E.R."/>
            <person name="Wilson R.K."/>
        </authorList>
    </citation>
    <scope>NUCLEOTIDE SEQUENCE [LARGE SCALE GENOMIC DNA]</scope>
    <source>
        <strain evidence="19 20">F0037</strain>
    </source>
</reference>
<dbReference type="CDD" id="cd03890">
    <property type="entry name" value="M20_pepD"/>
    <property type="match status" value="1"/>
</dbReference>
<dbReference type="STRING" id="1127696.HMPREF9134_01814"/>
<dbReference type="Gene3D" id="3.40.630.10">
    <property type="entry name" value="Zn peptidases"/>
    <property type="match status" value="2"/>
</dbReference>
<dbReference type="Pfam" id="PF07687">
    <property type="entry name" value="M20_dimer"/>
    <property type="match status" value="1"/>
</dbReference>
<dbReference type="FunFam" id="3.40.630.10:FF:000018">
    <property type="entry name" value="Aminoacyl-histidine dipeptidase PepD"/>
    <property type="match status" value="1"/>
</dbReference>
<evidence type="ECO:0000313" key="20">
    <source>
        <dbReference type="Proteomes" id="UP000010408"/>
    </source>
</evidence>
<evidence type="ECO:0000256" key="7">
    <source>
        <dbReference type="ARBA" id="ARBA00023049"/>
    </source>
</evidence>
<comment type="cofactor">
    <cofactor evidence="1">
        <name>Co(2+)</name>
        <dbReference type="ChEBI" id="CHEBI:48828"/>
    </cofactor>
</comment>
<dbReference type="MEROPS" id="M20.012"/>
<comment type="cofactor">
    <cofactor evidence="2">
        <name>Zn(2+)</name>
        <dbReference type="ChEBI" id="CHEBI:29105"/>
    </cofactor>
</comment>
<evidence type="ECO:0000256" key="11">
    <source>
        <dbReference type="ARBA" id="ARBA00044252"/>
    </source>
</evidence>
<dbReference type="EMBL" id="AMEQ01000044">
    <property type="protein sequence ID" value="EKX99905.1"/>
    <property type="molecule type" value="Genomic_DNA"/>
</dbReference>
<dbReference type="SUPFAM" id="SSF53187">
    <property type="entry name" value="Zn-dependent exopeptidases"/>
    <property type="match status" value="1"/>
</dbReference>
<proteinExistence type="inferred from homology"/>
<evidence type="ECO:0000256" key="12">
    <source>
        <dbReference type="ARBA" id="ARBA00061423"/>
    </source>
</evidence>
<keyword evidence="5" id="KW-0378">Hydrolase</keyword>
<dbReference type="GO" id="GO:0006508">
    <property type="term" value="P:proteolysis"/>
    <property type="evidence" value="ECO:0007669"/>
    <property type="project" value="UniProtKB-KW"/>
</dbReference>
<evidence type="ECO:0000256" key="1">
    <source>
        <dbReference type="ARBA" id="ARBA00001941"/>
    </source>
</evidence>
<evidence type="ECO:0000256" key="15">
    <source>
        <dbReference type="ARBA" id="ARBA00076004"/>
    </source>
</evidence>
<dbReference type="PANTHER" id="PTHR43501">
    <property type="entry name" value="CYTOSOL NON-SPECIFIC DIPEPTIDASE"/>
    <property type="match status" value="1"/>
</dbReference>
<dbReference type="HOGENOM" id="CLU_028526_0_0_10"/>
<dbReference type="Pfam" id="PF01546">
    <property type="entry name" value="Peptidase_M20"/>
    <property type="match status" value="1"/>
</dbReference>
<accession>L1N9A3</accession>
<dbReference type="EC" id="3.4.13.18" evidence="10"/>
<dbReference type="NCBIfam" id="TIGR01893">
    <property type="entry name" value="aa-his-dipept"/>
    <property type="match status" value="1"/>
</dbReference>
<evidence type="ECO:0000256" key="6">
    <source>
        <dbReference type="ARBA" id="ARBA00022833"/>
    </source>
</evidence>
<keyword evidence="7" id="KW-0482">Metalloprotease</keyword>
<evidence type="ECO:0000256" key="8">
    <source>
        <dbReference type="ARBA" id="ARBA00023285"/>
    </source>
</evidence>
<dbReference type="RefSeq" id="WP_005468159.1">
    <property type="nucleotide sequence ID" value="NZ_KB291037.1"/>
</dbReference>